<dbReference type="Pfam" id="PF00078">
    <property type="entry name" value="RVT_1"/>
    <property type="match status" value="1"/>
</dbReference>
<dbReference type="EMBL" id="SSTD01011206">
    <property type="protein sequence ID" value="TYK10072.1"/>
    <property type="molecule type" value="Genomic_DNA"/>
</dbReference>
<evidence type="ECO:0000313" key="2">
    <source>
        <dbReference type="EMBL" id="KAA0055821.1"/>
    </source>
</evidence>
<evidence type="ECO:0000313" key="4">
    <source>
        <dbReference type="Proteomes" id="UP000321393"/>
    </source>
</evidence>
<gene>
    <name evidence="3" type="ORF">E5676_scaffold16G002110</name>
    <name evidence="2" type="ORF">E6C27_scaffold181G002160</name>
</gene>
<protein>
    <recommendedName>
        <fullName evidence="1">Reverse transcriptase domain-containing protein</fullName>
    </recommendedName>
</protein>
<evidence type="ECO:0000313" key="3">
    <source>
        <dbReference type="EMBL" id="TYK10072.1"/>
    </source>
</evidence>
<organism evidence="2 4">
    <name type="scientific">Cucumis melo var. makuwa</name>
    <name type="common">Oriental melon</name>
    <dbReference type="NCBI Taxonomy" id="1194695"/>
    <lineage>
        <taxon>Eukaryota</taxon>
        <taxon>Viridiplantae</taxon>
        <taxon>Streptophyta</taxon>
        <taxon>Embryophyta</taxon>
        <taxon>Tracheophyta</taxon>
        <taxon>Spermatophyta</taxon>
        <taxon>Magnoliopsida</taxon>
        <taxon>eudicotyledons</taxon>
        <taxon>Gunneridae</taxon>
        <taxon>Pentapetalae</taxon>
        <taxon>rosids</taxon>
        <taxon>fabids</taxon>
        <taxon>Cucurbitales</taxon>
        <taxon>Cucurbitaceae</taxon>
        <taxon>Benincaseae</taxon>
        <taxon>Cucumis</taxon>
    </lineage>
</organism>
<sequence>MPNVSQIIGPSTLFLVSDRLKEVLPNTIAPNQLAFVENRQILVASLMANELIDDWSRKGKDGVVLKLDLEKAFDTVDWDFLDARRPRGKIIPSRGIRQGDPLSHFLFILVADYLSCLMDHSLSTSLIATHPIDSSTRDSLACSFGCKLGHWPSTYLGLPLGGGHHRLIQASLLCLPTYYLSLYHAPSAVIQTLEKLIRDFFWDGAQSMNDMHNVSWETTLHARLMGGLGIGNYCVRNLALLAKWIWRFLHESNAL</sequence>
<dbReference type="InterPro" id="IPR000477">
    <property type="entry name" value="RT_dom"/>
</dbReference>
<dbReference type="Proteomes" id="UP000321393">
    <property type="component" value="Unassembled WGS sequence"/>
</dbReference>
<accession>A0A5A7UQH4</accession>
<dbReference type="OrthoDB" id="1929473at2759"/>
<evidence type="ECO:0000313" key="5">
    <source>
        <dbReference type="Proteomes" id="UP000321947"/>
    </source>
</evidence>
<proteinExistence type="predicted"/>
<dbReference type="STRING" id="1194695.A0A5A7UQH4"/>
<evidence type="ECO:0000259" key="1">
    <source>
        <dbReference type="Pfam" id="PF00078"/>
    </source>
</evidence>
<dbReference type="PANTHER" id="PTHR33116:SF78">
    <property type="entry name" value="OS12G0587133 PROTEIN"/>
    <property type="match status" value="1"/>
</dbReference>
<name>A0A5A7UQH4_CUCMM</name>
<dbReference type="PANTHER" id="PTHR33116">
    <property type="entry name" value="REVERSE TRANSCRIPTASE ZINC-BINDING DOMAIN-CONTAINING PROTEIN-RELATED-RELATED"/>
    <property type="match status" value="1"/>
</dbReference>
<dbReference type="AlphaFoldDB" id="A0A5A7UQH4"/>
<feature type="domain" description="Reverse transcriptase" evidence="1">
    <location>
        <begin position="16"/>
        <end position="120"/>
    </location>
</feature>
<dbReference type="EMBL" id="SSTE01008412">
    <property type="protein sequence ID" value="KAA0055821.1"/>
    <property type="molecule type" value="Genomic_DNA"/>
</dbReference>
<dbReference type="Proteomes" id="UP000321947">
    <property type="component" value="Unassembled WGS sequence"/>
</dbReference>
<reference evidence="4 5" key="1">
    <citation type="submission" date="2019-08" db="EMBL/GenBank/DDBJ databases">
        <title>Draft genome sequences of two oriental melons (Cucumis melo L. var makuwa).</title>
        <authorList>
            <person name="Kwon S.-Y."/>
        </authorList>
    </citation>
    <scope>NUCLEOTIDE SEQUENCE [LARGE SCALE GENOMIC DNA]</scope>
    <source>
        <strain evidence="5">cv. Chang Bougi</strain>
        <strain evidence="4">cv. SW 3</strain>
        <tissue evidence="2">Leaf</tissue>
    </source>
</reference>
<comment type="caution">
    <text evidence="2">The sequence shown here is derived from an EMBL/GenBank/DDBJ whole genome shotgun (WGS) entry which is preliminary data.</text>
</comment>